<dbReference type="Proteomes" id="UP000297693">
    <property type="component" value="Unassembled WGS sequence"/>
</dbReference>
<sequence length="166" mass="19397">MKLSLSEIKKPNQFEELVAAYFRDFQKKFSYINVRDVNLSGIGPDGGRDILIKLEINDGLSIVERTWIIQCKFHKNSLSPSQISDVNIPTLIHSYSAHGYLLVLKERPTSKLKEMFSRLDLNCRNKYKYIVWDGSELIQRLHLHPDVINQFFPKFSHFLNKKESLL</sequence>
<feature type="domain" description="Restriction endonuclease type IV Mrr" evidence="1">
    <location>
        <begin position="11"/>
        <end position="138"/>
    </location>
</feature>
<keyword evidence="3" id="KW-1185">Reference proteome</keyword>
<dbReference type="Gene3D" id="3.40.1350.10">
    <property type="match status" value="1"/>
</dbReference>
<evidence type="ECO:0000313" key="3">
    <source>
        <dbReference type="Proteomes" id="UP000297693"/>
    </source>
</evidence>
<comment type="caution">
    <text evidence="2">The sequence shown here is derived from an EMBL/GenBank/DDBJ whole genome shotgun (WGS) entry which is preliminary data.</text>
</comment>
<dbReference type="RefSeq" id="WP_135624694.1">
    <property type="nucleotide sequence ID" value="NZ_RQGD01000038.1"/>
</dbReference>
<accession>A0A4R9JYB4</accession>
<gene>
    <name evidence="2" type="ORF">EHQ58_14830</name>
</gene>
<dbReference type="Pfam" id="PF04471">
    <property type="entry name" value="Mrr_cat"/>
    <property type="match status" value="1"/>
</dbReference>
<dbReference type="GO" id="GO:0003677">
    <property type="term" value="F:DNA binding"/>
    <property type="evidence" value="ECO:0007669"/>
    <property type="project" value="InterPro"/>
</dbReference>
<dbReference type="InterPro" id="IPR011335">
    <property type="entry name" value="Restrct_endonuc-II-like"/>
</dbReference>
<dbReference type="EMBL" id="RQGD01000038">
    <property type="protein sequence ID" value="TGL57185.1"/>
    <property type="molecule type" value="Genomic_DNA"/>
</dbReference>
<name>A0A4R9JYB4_9LEPT</name>
<organism evidence="2 3">
    <name type="scientific">Leptospira ognonensis</name>
    <dbReference type="NCBI Taxonomy" id="2484945"/>
    <lineage>
        <taxon>Bacteria</taxon>
        <taxon>Pseudomonadati</taxon>
        <taxon>Spirochaetota</taxon>
        <taxon>Spirochaetia</taxon>
        <taxon>Leptospirales</taxon>
        <taxon>Leptospiraceae</taxon>
        <taxon>Leptospira</taxon>
    </lineage>
</organism>
<dbReference type="AlphaFoldDB" id="A0A4R9JYB4"/>
<dbReference type="InterPro" id="IPR007560">
    <property type="entry name" value="Restrct_endonuc_IV_Mrr"/>
</dbReference>
<dbReference type="InterPro" id="IPR011856">
    <property type="entry name" value="tRNA_endonuc-like_dom_sf"/>
</dbReference>
<reference evidence="2" key="1">
    <citation type="journal article" date="2019" name="PLoS Negl. Trop. Dis.">
        <title>Revisiting the worldwide diversity of Leptospira species in the environment.</title>
        <authorList>
            <person name="Vincent A.T."/>
            <person name="Schiettekatte O."/>
            <person name="Bourhy P."/>
            <person name="Veyrier F.J."/>
            <person name="Picardeau M."/>
        </authorList>
    </citation>
    <scope>NUCLEOTIDE SEQUENCE [LARGE SCALE GENOMIC DNA]</scope>
    <source>
        <strain evidence="2">201702476</strain>
    </source>
</reference>
<evidence type="ECO:0000313" key="2">
    <source>
        <dbReference type="EMBL" id="TGL57185.1"/>
    </source>
</evidence>
<proteinExistence type="predicted"/>
<dbReference type="SUPFAM" id="SSF52980">
    <property type="entry name" value="Restriction endonuclease-like"/>
    <property type="match status" value="1"/>
</dbReference>
<evidence type="ECO:0000259" key="1">
    <source>
        <dbReference type="Pfam" id="PF04471"/>
    </source>
</evidence>
<dbReference type="OrthoDB" id="2960996at2"/>
<dbReference type="GO" id="GO:0004519">
    <property type="term" value="F:endonuclease activity"/>
    <property type="evidence" value="ECO:0007669"/>
    <property type="project" value="InterPro"/>
</dbReference>
<protein>
    <recommendedName>
        <fullName evidence="1">Restriction endonuclease type IV Mrr domain-containing protein</fullName>
    </recommendedName>
</protein>
<dbReference type="GO" id="GO:0009307">
    <property type="term" value="P:DNA restriction-modification system"/>
    <property type="evidence" value="ECO:0007669"/>
    <property type="project" value="InterPro"/>
</dbReference>